<organism evidence="3 4">
    <name type="scientific">Actinoplanes regularis</name>
    <dbReference type="NCBI Taxonomy" id="52697"/>
    <lineage>
        <taxon>Bacteria</taxon>
        <taxon>Bacillati</taxon>
        <taxon>Actinomycetota</taxon>
        <taxon>Actinomycetes</taxon>
        <taxon>Micromonosporales</taxon>
        <taxon>Micromonosporaceae</taxon>
        <taxon>Actinoplanes</taxon>
    </lineage>
</organism>
<dbReference type="Pfam" id="PF13453">
    <property type="entry name" value="Zn_ribbon_TFIIB"/>
    <property type="match status" value="1"/>
</dbReference>
<feature type="compositionally biased region" description="Pro residues" evidence="1">
    <location>
        <begin position="83"/>
        <end position="92"/>
    </location>
</feature>
<dbReference type="Proteomes" id="UP000198415">
    <property type="component" value="Unassembled WGS sequence"/>
</dbReference>
<protein>
    <recommendedName>
        <fullName evidence="2">Transcription factor zinc-finger domain-containing protein</fullName>
    </recommendedName>
</protein>
<keyword evidence="4" id="KW-1185">Reference proteome</keyword>
<gene>
    <name evidence="3" type="ORF">SAMN06264365_108296</name>
</gene>
<name>A0A239B4N1_9ACTN</name>
<feature type="domain" description="Transcription factor zinc-finger" evidence="2">
    <location>
        <begin position="13"/>
        <end position="51"/>
    </location>
</feature>
<evidence type="ECO:0000313" key="3">
    <source>
        <dbReference type="EMBL" id="SNS02174.1"/>
    </source>
</evidence>
<evidence type="ECO:0000256" key="1">
    <source>
        <dbReference type="SAM" id="MobiDB-lite"/>
    </source>
</evidence>
<feature type="compositionally biased region" description="Low complexity" evidence="1">
    <location>
        <begin position="93"/>
        <end position="106"/>
    </location>
</feature>
<reference evidence="3 4" key="1">
    <citation type="submission" date="2017-06" db="EMBL/GenBank/DDBJ databases">
        <authorList>
            <person name="Kim H.J."/>
            <person name="Triplett B.A."/>
        </authorList>
    </citation>
    <scope>NUCLEOTIDE SEQUENCE [LARGE SCALE GENOMIC DNA]</scope>
    <source>
        <strain evidence="3 4">DSM 43151</strain>
    </source>
</reference>
<dbReference type="AlphaFoldDB" id="A0A239B4N1"/>
<dbReference type="EMBL" id="FZNR01000008">
    <property type="protein sequence ID" value="SNS02174.1"/>
    <property type="molecule type" value="Genomic_DNA"/>
</dbReference>
<evidence type="ECO:0000313" key="4">
    <source>
        <dbReference type="Proteomes" id="UP000198415"/>
    </source>
</evidence>
<proteinExistence type="predicted"/>
<accession>A0A239B4N1</accession>
<feature type="region of interest" description="Disordered" evidence="1">
    <location>
        <begin position="56"/>
        <end position="119"/>
    </location>
</feature>
<sequence>MTGPCTVSEMQMTCPKCHGEMRVYERSGVTIDQCTECRGIFLDRGELEKLFSVEANYNRSAPPPGPATHMPPPPAPHGGHGYVPPPPPPPAYGAPAPHYQPAAHYPPAAPRYGHHGHYRQHGHYRRRGFLHDLFD</sequence>
<dbReference type="InterPro" id="IPR027392">
    <property type="entry name" value="TF_Znf"/>
</dbReference>
<evidence type="ECO:0000259" key="2">
    <source>
        <dbReference type="Pfam" id="PF13453"/>
    </source>
</evidence>
<feature type="compositionally biased region" description="Pro residues" evidence="1">
    <location>
        <begin position="61"/>
        <end position="76"/>
    </location>
</feature>